<comment type="catalytic activity">
    <reaction evidence="12 13">
        <text>a quinone + NADH + 5 H(+)(in) = a quinol + NAD(+) + 4 H(+)(out)</text>
        <dbReference type="Rhea" id="RHEA:57888"/>
        <dbReference type="ChEBI" id="CHEBI:15378"/>
        <dbReference type="ChEBI" id="CHEBI:24646"/>
        <dbReference type="ChEBI" id="CHEBI:57540"/>
        <dbReference type="ChEBI" id="CHEBI:57945"/>
        <dbReference type="ChEBI" id="CHEBI:132124"/>
    </reaction>
</comment>
<dbReference type="Pfam" id="PF10588">
    <property type="entry name" value="NADH-G_4Fe-4S_3"/>
    <property type="match status" value="1"/>
</dbReference>
<dbReference type="PANTHER" id="PTHR43105">
    <property type="entry name" value="RESPIRATORY NITRATE REDUCTASE"/>
    <property type="match status" value="1"/>
</dbReference>
<dbReference type="GO" id="GO:0016020">
    <property type="term" value="C:membrane"/>
    <property type="evidence" value="ECO:0007669"/>
    <property type="project" value="InterPro"/>
</dbReference>
<dbReference type="InterPro" id="IPR006657">
    <property type="entry name" value="MoPterin_dinucl-bd_dom"/>
</dbReference>
<dbReference type="GO" id="GO:0016651">
    <property type="term" value="F:oxidoreductase activity, acting on NAD(P)H"/>
    <property type="evidence" value="ECO:0007669"/>
    <property type="project" value="InterPro"/>
</dbReference>
<dbReference type="SUPFAM" id="SSF54292">
    <property type="entry name" value="2Fe-2S ferredoxin-like"/>
    <property type="match status" value="1"/>
</dbReference>
<dbReference type="InterPro" id="IPR001041">
    <property type="entry name" value="2Fe-2S_ferredoxin-type"/>
</dbReference>
<dbReference type="PROSITE" id="PS51839">
    <property type="entry name" value="4FE4S_HC3"/>
    <property type="match status" value="1"/>
</dbReference>
<protein>
    <recommendedName>
        <fullName evidence="13">NADH-quinone oxidoreductase</fullName>
        <ecNumber evidence="13">7.1.1.-</ecNumber>
    </recommendedName>
</protein>
<dbReference type="Pfam" id="PF00384">
    <property type="entry name" value="Molybdopterin"/>
    <property type="match status" value="1"/>
</dbReference>
<dbReference type="PROSITE" id="PS00642">
    <property type="entry name" value="COMPLEX1_75K_2"/>
    <property type="match status" value="1"/>
</dbReference>
<feature type="domain" description="4Fe-4S Mo/W bis-MGD-type" evidence="14">
    <location>
        <begin position="232"/>
        <end position="288"/>
    </location>
</feature>
<evidence type="ECO:0000256" key="5">
    <source>
        <dbReference type="ARBA" id="ARBA00022719"/>
    </source>
</evidence>
<dbReference type="InterPro" id="IPR010228">
    <property type="entry name" value="NADH_UbQ_OxRdtase_Gsu"/>
</dbReference>
<evidence type="ECO:0000256" key="12">
    <source>
        <dbReference type="ARBA" id="ARBA00047712"/>
    </source>
</evidence>
<evidence type="ECO:0000313" key="17">
    <source>
        <dbReference type="Proteomes" id="UP000291562"/>
    </source>
</evidence>
<comment type="subunit">
    <text evidence="11">Composed of 13 different subunits. Subunits NuoCD, E, F, and G constitute the peripheral sector of the complex.</text>
</comment>
<dbReference type="FunFam" id="3.10.20.740:FF:000001">
    <property type="entry name" value="NADH-quinone oxidoreductase subunit G"/>
    <property type="match status" value="1"/>
</dbReference>
<evidence type="ECO:0000313" key="16">
    <source>
        <dbReference type="EMBL" id="QBB71337.1"/>
    </source>
</evidence>
<evidence type="ECO:0000256" key="6">
    <source>
        <dbReference type="ARBA" id="ARBA00022723"/>
    </source>
</evidence>
<dbReference type="InterPro" id="IPR019574">
    <property type="entry name" value="NADH_UbQ_OxRdtase_Gsu_4Fe4S-bd"/>
</dbReference>
<organism evidence="16 17">
    <name type="scientific">Pseudolysobacter antarcticus</name>
    <dbReference type="NCBI Taxonomy" id="2511995"/>
    <lineage>
        <taxon>Bacteria</taxon>
        <taxon>Pseudomonadati</taxon>
        <taxon>Pseudomonadota</taxon>
        <taxon>Gammaproteobacteria</taxon>
        <taxon>Lysobacterales</taxon>
        <taxon>Rhodanobacteraceae</taxon>
        <taxon>Pseudolysobacter</taxon>
    </lineage>
</organism>
<dbReference type="SMART" id="SM00929">
    <property type="entry name" value="NADH-G_4Fe-4S_3"/>
    <property type="match status" value="1"/>
</dbReference>
<dbReference type="EMBL" id="CP035704">
    <property type="protein sequence ID" value="QBB71337.1"/>
    <property type="molecule type" value="Genomic_DNA"/>
</dbReference>
<dbReference type="GO" id="GO:0051539">
    <property type="term" value="F:4 iron, 4 sulfur cluster binding"/>
    <property type="evidence" value="ECO:0007669"/>
    <property type="project" value="UniProtKB-KW"/>
</dbReference>
<dbReference type="RefSeq" id="WP_129834240.1">
    <property type="nucleotide sequence ID" value="NZ_CP035704.1"/>
</dbReference>
<dbReference type="EC" id="7.1.1.-" evidence="13"/>
<dbReference type="Proteomes" id="UP000291562">
    <property type="component" value="Chromosome"/>
</dbReference>
<dbReference type="InterPro" id="IPR000283">
    <property type="entry name" value="NADH_UbQ_OxRdtase_75kDa_su_CS"/>
</dbReference>
<dbReference type="Gene3D" id="3.30.200.210">
    <property type="match status" value="1"/>
</dbReference>
<dbReference type="Gene3D" id="3.10.20.740">
    <property type="match status" value="1"/>
</dbReference>
<dbReference type="GO" id="GO:0008137">
    <property type="term" value="F:NADH dehydrogenase (ubiquinone) activity"/>
    <property type="evidence" value="ECO:0007669"/>
    <property type="project" value="UniProtKB-UniRule"/>
</dbReference>
<dbReference type="Gene3D" id="3.40.50.740">
    <property type="match status" value="1"/>
</dbReference>
<proteinExistence type="inferred from homology"/>
<keyword evidence="16" id="KW-0560">Oxidoreductase</keyword>
<dbReference type="FunFam" id="3.30.70.20:FF:000002">
    <property type="entry name" value="NADH-ubiquinone oxidoreductase 75 kDa subunit"/>
    <property type="match status" value="1"/>
</dbReference>
<evidence type="ECO:0000256" key="7">
    <source>
        <dbReference type="ARBA" id="ARBA00022967"/>
    </source>
</evidence>
<dbReference type="PROSITE" id="PS00641">
    <property type="entry name" value="COMPLEX1_75K_1"/>
    <property type="match status" value="1"/>
</dbReference>
<keyword evidence="3 13" id="KW-0004">4Fe-4S</keyword>
<dbReference type="PANTHER" id="PTHR43105:SF13">
    <property type="entry name" value="NADH-UBIQUINONE OXIDOREDUCTASE 75 KDA SUBUNIT, MITOCHONDRIAL"/>
    <property type="match status" value="1"/>
</dbReference>
<reference evidence="16 17" key="1">
    <citation type="submission" date="2019-01" db="EMBL/GenBank/DDBJ databases">
        <title>Pseudolysobacter antarctica gen. nov., sp. nov., isolated from Fildes Peninsula, Antarctica.</title>
        <authorList>
            <person name="Wei Z."/>
            <person name="Peng F."/>
        </authorList>
    </citation>
    <scope>NUCLEOTIDE SEQUENCE [LARGE SCALE GENOMIC DNA]</scope>
    <source>
        <strain evidence="16 17">AQ6-296</strain>
    </source>
</reference>
<dbReference type="KEGG" id="xbc:ELE36_13790"/>
<evidence type="ECO:0000256" key="11">
    <source>
        <dbReference type="ARBA" id="ARBA00026021"/>
    </source>
</evidence>
<dbReference type="PROSITE" id="PS51669">
    <property type="entry name" value="4FE4S_MOW_BIS_MGD"/>
    <property type="match status" value="1"/>
</dbReference>
<dbReference type="GO" id="GO:0051537">
    <property type="term" value="F:2 iron, 2 sulfur cluster binding"/>
    <property type="evidence" value="ECO:0007669"/>
    <property type="project" value="UniProtKB-UniRule"/>
</dbReference>
<dbReference type="CDD" id="cd00207">
    <property type="entry name" value="fer2"/>
    <property type="match status" value="1"/>
</dbReference>
<feature type="domain" description="4Fe-4S His(Cys)3-ligated-type" evidence="15">
    <location>
        <begin position="95"/>
        <end position="134"/>
    </location>
</feature>
<dbReference type="Pfam" id="PF22151">
    <property type="entry name" value="Fer4_NDSU1"/>
    <property type="match status" value="1"/>
</dbReference>
<dbReference type="GO" id="GO:0042773">
    <property type="term" value="P:ATP synthesis coupled electron transport"/>
    <property type="evidence" value="ECO:0007669"/>
    <property type="project" value="InterPro"/>
</dbReference>
<evidence type="ECO:0000256" key="10">
    <source>
        <dbReference type="ARBA" id="ARBA00023027"/>
    </source>
</evidence>
<keyword evidence="10 13" id="KW-0520">NAD</keyword>
<keyword evidence="9 13" id="KW-0411">Iron-sulfur</keyword>
<comment type="similarity">
    <text evidence="2 13">Belongs to the complex I 75 kDa subunit family.</text>
</comment>
<evidence type="ECO:0000256" key="3">
    <source>
        <dbReference type="ARBA" id="ARBA00022485"/>
    </source>
</evidence>
<evidence type="ECO:0000256" key="13">
    <source>
        <dbReference type="RuleBase" id="RU003525"/>
    </source>
</evidence>
<comment type="cofactor">
    <cofactor evidence="13">
        <name>[2Fe-2S] cluster</name>
        <dbReference type="ChEBI" id="CHEBI:190135"/>
    </cofactor>
    <text evidence="13">Binds 1 [2Fe-2S] cluster per subunit.</text>
</comment>
<evidence type="ECO:0000256" key="4">
    <source>
        <dbReference type="ARBA" id="ARBA00022714"/>
    </source>
</evidence>
<evidence type="ECO:0000256" key="1">
    <source>
        <dbReference type="ARBA" id="ARBA00001966"/>
    </source>
</evidence>
<sequence length="787" mass="83918">MSAQPTAPKIAPDLVNIEIDGIAMQVPKNSMIIAAADKAGIVIPRFCYHEKLPIAANCRMCMVETEMGGKAMPKPQPACATPVMDGMKIFTQSQRALSAQRNVMEFLLINHPLDCPICDQGGECELQDLAMGYGRSVSRFVERKRVVADENIGPLISTDMTRCIQCTRCVRFVSEIAGTYELGGMGRGEHLEIGTYIGKTIESELSGNIIDVCPVGALTNKVFRFKARAWELIARESIGYHDSLGSNLYLHTRRGEVLRSVPRDNEAINECWLSDRDRYSHQGLYAQDRATQPLLRKNGALVAVSWDEALAAVAMQLTQTHADQVGALVHPATSSEEGYLLAQLLGGLGVHNVDHRLRQLDFADGAAGATFELPVAQVEKVNAALLIGSHLQHELPLLNHRLRQAWKHGAEVYALNPVAFDSNIDFKQQTLAAPHRMLDELLLLAKAAAEAGEKPQSQLLVDALAAVETTDGARATVKALRDGSSSVIVFGEVAAQHAQASWLRAAAKFLAKATNSAFNEIASGANAVGLSRVGVLPQGEGLDARTQLAKPRQTYILYGCEPPDDFADGAQTSFALRNAKSVIVFSAFASDALKEIASIILPIGALPEVDATLVNLDGLVQTIGAGAKLPGEARAGWRVLRALGGVLQAPGFAFTEIAEVRQNMQPLLSATASVSSGHLDVQTAKSAGLTRIATVPIYRADAVLRRSPGLQAHPLNESARIVLHPEDALAAGLAEGAKVQVSGGTARVSLPLEISTDVAVGGAWIELAHAETATLPPNGATLAVTRA</sequence>
<evidence type="ECO:0000256" key="2">
    <source>
        <dbReference type="ARBA" id="ARBA00005404"/>
    </source>
</evidence>
<keyword evidence="6 13" id="KW-0479">Metal-binding</keyword>
<dbReference type="GO" id="GO:0043546">
    <property type="term" value="F:molybdopterin cofactor binding"/>
    <property type="evidence" value="ECO:0007669"/>
    <property type="project" value="InterPro"/>
</dbReference>
<evidence type="ECO:0000256" key="9">
    <source>
        <dbReference type="ARBA" id="ARBA00023014"/>
    </source>
</evidence>
<dbReference type="InterPro" id="IPR009010">
    <property type="entry name" value="Asp_de-COase-like_dom_sf"/>
</dbReference>
<gene>
    <name evidence="16" type="ORF">ELE36_13790</name>
</gene>
<dbReference type="SUPFAM" id="SSF54862">
    <property type="entry name" value="4Fe-4S ferredoxins"/>
    <property type="match status" value="1"/>
</dbReference>
<dbReference type="InterPro" id="IPR006963">
    <property type="entry name" value="Mopterin_OxRdtase_4Fe-4S_dom"/>
</dbReference>
<dbReference type="InterPro" id="IPR036010">
    <property type="entry name" value="2Fe-2S_ferredoxin-like_sf"/>
</dbReference>
<dbReference type="SUPFAM" id="SSF50692">
    <property type="entry name" value="ADC-like"/>
    <property type="match status" value="1"/>
</dbReference>
<dbReference type="GO" id="GO:0046872">
    <property type="term" value="F:metal ion binding"/>
    <property type="evidence" value="ECO:0007669"/>
    <property type="project" value="UniProtKB-UniRule"/>
</dbReference>
<dbReference type="InterPro" id="IPR006656">
    <property type="entry name" value="Mopterin_OxRdtase"/>
</dbReference>
<comment type="cofactor">
    <cofactor evidence="1 13">
        <name>[4Fe-4S] cluster</name>
        <dbReference type="ChEBI" id="CHEBI:49883"/>
    </cofactor>
</comment>
<evidence type="ECO:0000259" key="14">
    <source>
        <dbReference type="PROSITE" id="PS51669"/>
    </source>
</evidence>
<comment type="function">
    <text evidence="13">NDH-1 shuttles electrons from NADH, via FMN and iron-sulfur (Fe-S) centers, to quinones in the respiratory chain. Couples the redox reaction to proton translocation (for every two electrons transferred, four hydrogen ions are translocated across the cytoplasmic membrane), and thus conserves the redox energy in a proton gradient.</text>
</comment>
<evidence type="ECO:0000256" key="8">
    <source>
        <dbReference type="ARBA" id="ARBA00023004"/>
    </source>
</evidence>
<dbReference type="SUPFAM" id="SSF53706">
    <property type="entry name" value="Formate dehydrogenase/DMSO reductase, domains 1-3"/>
    <property type="match status" value="1"/>
</dbReference>
<keyword evidence="8 13" id="KW-0408">Iron</keyword>
<dbReference type="GO" id="GO:1990204">
    <property type="term" value="C:oxidoreductase complex"/>
    <property type="evidence" value="ECO:0007669"/>
    <property type="project" value="UniProtKB-ARBA"/>
</dbReference>
<evidence type="ECO:0000259" key="15">
    <source>
        <dbReference type="PROSITE" id="PS51839"/>
    </source>
</evidence>
<dbReference type="AlphaFoldDB" id="A0A411HLT5"/>
<accession>A0A411HLT5</accession>
<name>A0A411HLT5_9GAMM</name>
<dbReference type="PROSITE" id="PS00643">
    <property type="entry name" value="COMPLEX1_75K_3"/>
    <property type="match status" value="1"/>
</dbReference>
<dbReference type="GO" id="GO:0048038">
    <property type="term" value="F:quinone binding"/>
    <property type="evidence" value="ECO:0007669"/>
    <property type="project" value="UniProtKB-UniRule"/>
</dbReference>
<keyword evidence="4 13" id="KW-0001">2Fe-2S</keyword>
<dbReference type="Pfam" id="PF13510">
    <property type="entry name" value="Fer2_4"/>
    <property type="match status" value="1"/>
</dbReference>
<dbReference type="Pfam" id="PF01568">
    <property type="entry name" value="Molydop_binding"/>
    <property type="match status" value="1"/>
</dbReference>
<keyword evidence="7 13" id="KW-1278">Translocase</keyword>
<dbReference type="Gene3D" id="3.30.70.20">
    <property type="match status" value="1"/>
</dbReference>
<keyword evidence="5 13" id="KW-0874">Quinone</keyword>
<dbReference type="InterPro" id="IPR050123">
    <property type="entry name" value="Prok_molybdopt-oxidoreductase"/>
</dbReference>
<dbReference type="Pfam" id="PF22117">
    <property type="entry name" value="Fer4_Nqo3"/>
    <property type="match status" value="1"/>
</dbReference>
<keyword evidence="17" id="KW-1185">Reference proteome</keyword>
<dbReference type="NCBIfam" id="TIGR01973">
    <property type="entry name" value="NuoG"/>
    <property type="match status" value="1"/>
</dbReference>
<dbReference type="OrthoDB" id="9810782at2"/>
<dbReference type="InterPro" id="IPR054351">
    <property type="entry name" value="NADH_UbQ_OxRdtase_ferredoxin"/>
</dbReference>